<keyword evidence="9 10" id="KW-0472">Membrane</keyword>
<comment type="similarity">
    <text evidence="2">Belongs to the TIM21 family.</text>
</comment>
<feature type="transmembrane region" description="Helical" evidence="10">
    <location>
        <begin position="169"/>
        <end position="186"/>
    </location>
</feature>
<evidence type="ECO:0000256" key="6">
    <source>
        <dbReference type="ARBA" id="ARBA00022946"/>
    </source>
</evidence>
<organism evidence="11 12">
    <name type="scientific">Testicularia cyperi</name>
    <dbReference type="NCBI Taxonomy" id="1882483"/>
    <lineage>
        <taxon>Eukaryota</taxon>
        <taxon>Fungi</taxon>
        <taxon>Dikarya</taxon>
        <taxon>Basidiomycota</taxon>
        <taxon>Ustilaginomycotina</taxon>
        <taxon>Ustilaginomycetes</taxon>
        <taxon>Ustilaginales</taxon>
        <taxon>Anthracoideaceae</taxon>
        <taxon>Testicularia</taxon>
    </lineage>
</organism>
<evidence type="ECO:0000256" key="8">
    <source>
        <dbReference type="ARBA" id="ARBA00023128"/>
    </source>
</evidence>
<accession>A0A317XQR1</accession>
<name>A0A317XQR1_9BASI</name>
<evidence type="ECO:0000256" key="1">
    <source>
        <dbReference type="ARBA" id="ARBA00004304"/>
    </source>
</evidence>
<dbReference type="PANTHER" id="PTHR13032:SF6">
    <property type="entry name" value="MITOCHONDRIAL IMPORT INNER MEMBRANE TRANSLOCASE SUBUNIT TIM21"/>
    <property type="match status" value="1"/>
</dbReference>
<reference evidence="11 12" key="1">
    <citation type="journal article" date="2018" name="Mol. Biol. Evol.">
        <title>Broad Genomic Sampling Reveals a Smut Pathogenic Ancestry of the Fungal Clade Ustilaginomycotina.</title>
        <authorList>
            <person name="Kijpornyongpan T."/>
            <person name="Mondo S.J."/>
            <person name="Barry K."/>
            <person name="Sandor L."/>
            <person name="Lee J."/>
            <person name="Lipzen A."/>
            <person name="Pangilinan J."/>
            <person name="LaButti K."/>
            <person name="Hainaut M."/>
            <person name="Henrissat B."/>
            <person name="Grigoriev I.V."/>
            <person name="Spatafora J.W."/>
            <person name="Aime M.C."/>
        </authorList>
    </citation>
    <scope>NUCLEOTIDE SEQUENCE [LARGE SCALE GENOMIC DNA]</scope>
    <source>
        <strain evidence="11 12">MCA 3645</strain>
    </source>
</reference>
<proteinExistence type="inferred from homology"/>
<dbReference type="Pfam" id="PF08294">
    <property type="entry name" value="TIM21"/>
    <property type="match status" value="1"/>
</dbReference>
<evidence type="ECO:0000313" key="12">
    <source>
        <dbReference type="Proteomes" id="UP000246740"/>
    </source>
</evidence>
<dbReference type="GO" id="GO:0030150">
    <property type="term" value="P:protein import into mitochondrial matrix"/>
    <property type="evidence" value="ECO:0007669"/>
    <property type="project" value="InterPro"/>
</dbReference>
<keyword evidence="6" id="KW-0809">Transit peptide</keyword>
<dbReference type="Gene3D" id="3.10.450.320">
    <property type="entry name" value="Mitochondrial import inner membrane translocase subunit Tim21"/>
    <property type="match status" value="1"/>
</dbReference>
<dbReference type="Proteomes" id="UP000246740">
    <property type="component" value="Unassembled WGS sequence"/>
</dbReference>
<dbReference type="PANTHER" id="PTHR13032">
    <property type="entry name" value="MITOCHONDRIAL IMPORT INNER MEMBRANE TRANSLOCASE SUBUNIT TIM21"/>
    <property type="match status" value="1"/>
</dbReference>
<evidence type="ECO:0000256" key="4">
    <source>
        <dbReference type="ARBA" id="ARBA00020726"/>
    </source>
</evidence>
<evidence type="ECO:0000256" key="3">
    <source>
        <dbReference type="ARBA" id="ARBA00020213"/>
    </source>
</evidence>
<evidence type="ECO:0000256" key="10">
    <source>
        <dbReference type="SAM" id="Phobius"/>
    </source>
</evidence>
<keyword evidence="7 10" id="KW-1133">Transmembrane helix</keyword>
<sequence>MAPTTIGVTAAPWKHQLLRSSASWLTPGVGRVPCAAARFHLSAGRSAKLASTSNSTNEADHLKASRAAFAQRQILDELRAVSSGNGSGSSLADGKTRPKFNATAEAALEASSGGRGGGIPLGMAGLSAGGMGSSGPSVIDKMTGQGKKWKELKGGQKVARVTVQSSRSMLIFGGAALTFVLVYALTTELFAKNSPTVVFSDACKRVQHSSGIAEHLLPPYRFHTSSAFTSASSDFSPLNPPARGRRSRSVASVTFTDEKTGSERMLLRFFVEARQKDHDLTLWDRTRAEVIEAGKWVGRKVTEGSEWVGEQIGILDQGDHTSQVDSMSFALDHSDGKTSPVEPSVVSSGLSKAWNFTFGGLTGLARGSSDALGKLTANKRSPGTWASGEVHAEMGKDENGVFQYKHFFVDIPSSSAVVRERVWIVRKQGEVER</sequence>
<dbReference type="OrthoDB" id="436405at2759"/>
<protein>
    <recommendedName>
        <fullName evidence="4">Mitochondrial import inner membrane translocase subunit TIM21</fullName>
    </recommendedName>
    <alternativeName>
        <fullName evidence="3">Mitochondrial import inner membrane translocase subunit Tim21</fullName>
    </alternativeName>
</protein>
<dbReference type="EMBL" id="KZ819192">
    <property type="protein sequence ID" value="PWZ00635.1"/>
    <property type="molecule type" value="Genomic_DNA"/>
</dbReference>
<evidence type="ECO:0000256" key="7">
    <source>
        <dbReference type="ARBA" id="ARBA00022989"/>
    </source>
</evidence>
<evidence type="ECO:0000256" key="2">
    <source>
        <dbReference type="ARBA" id="ARBA00010867"/>
    </source>
</evidence>
<gene>
    <name evidence="11" type="ORF">BCV70DRAFT_199903</name>
</gene>
<dbReference type="InterPro" id="IPR013261">
    <property type="entry name" value="Tim21"/>
</dbReference>
<evidence type="ECO:0000313" key="11">
    <source>
        <dbReference type="EMBL" id="PWZ00635.1"/>
    </source>
</evidence>
<comment type="subcellular location">
    <subcellularLocation>
        <location evidence="1">Mitochondrion membrane</location>
        <topology evidence="1">Single-pass membrane protein</topology>
    </subcellularLocation>
</comment>
<evidence type="ECO:0000256" key="9">
    <source>
        <dbReference type="ARBA" id="ARBA00023136"/>
    </source>
</evidence>
<keyword evidence="12" id="KW-1185">Reference proteome</keyword>
<dbReference type="AlphaFoldDB" id="A0A317XQR1"/>
<dbReference type="InterPro" id="IPR038552">
    <property type="entry name" value="Tim21_IMS_sf"/>
</dbReference>
<evidence type="ECO:0000256" key="5">
    <source>
        <dbReference type="ARBA" id="ARBA00022692"/>
    </source>
</evidence>
<dbReference type="GO" id="GO:0005744">
    <property type="term" value="C:TIM23 mitochondrial import inner membrane translocase complex"/>
    <property type="evidence" value="ECO:0007669"/>
    <property type="project" value="InterPro"/>
</dbReference>
<keyword evidence="8" id="KW-0496">Mitochondrion</keyword>
<keyword evidence="5 10" id="KW-0812">Transmembrane</keyword>
<dbReference type="InParanoid" id="A0A317XQR1"/>